<name>A6DUJ7_9BACT</name>
<sequence>MIRTQVYITKEEKESLESLAQSTGKSQSELIRNAIDTFIENNNTKNKKASLLNAFGMWKTNDHDFQQTRESMDR</sequence>
<dbReference type="EMBL" id="ABCK01000065">
    <property type="protein sequence ID" value="EDM24687.1"/>
    <property type="molecule type" value="Genomic_DNA"/>
</dbReference>
<dbReference type="InterPro" id="IPR013321">
    <property type="entry name" value="Arc_rbn_hlx_hlx"/>
</dbReference>
<dbReference type="Pfam" id="PF01402">
    <property type="entry name" value="RHH_1"/>
    <property type="match status" value="1"/>
</dbReference>
<dbReference type="GO" id="GO:0006355">
    <property type="term" value="P:regulation of DNA-templated transcription"/>
    <property type="evidence" value="ECO:0007669"/>
    <property type="project" value="InterPro"/>
</dbReference>
<feature type="domain" description="Ribbon-helix-helix protein CopG" evidence="1">
    <location>
        <begin position="3"/>
        <end position="40"/>
    </location>
</feature>
<evidence type="ECO:0000313" key="2">
    <source>
        <dbReference type="EMBL" id="EDM24687.1"/>
    </source>
</evidence>
<reference evidence="2 3" key="1">
    <citation type="journal article" date="2010" name="J. Bacteriol.">
        <title>Genome sequence of Lentisphaera araneosa HTCC2155T, the type species of the order Lentisphaerales in the phylum Lentisphaerae.</title>
        <authorList>
            <person name="Thrash J.C."/>
            <person name="Cho J.C."/>
            <person name="Vergin K.L."/>
            <person name="Morris R.M."/>
            <person name="Giovannoni S.J."/>
        </authorList>
    </citation>
    <scope>NUCLEOTIDE SEQUENCE [LARGE SCALE GENOMIC DNA]</scope>
    <source>
        <strain evidence="2 3">HTCC2155</strain>
    </source>
</reference>
<comment type="caution">
    <text evidence="2">The sequence shown here is derived from an EMBL/GenBank/DDBJ whole genome shotgun (WGS) entry which is preliminary data.</text>
</comment>
<dbReference type="Proteomes" id="UP000004947">
    <property type="component" value="Unassembled WGS sequence"/>
</dbReference>
<evidence type="ECO:0000259" key="1">
    <source>
        <dbReference type="Pfam" id="PF01402"/>
    </source>
</evidence>
<dbReference type="InterPro" id="IPR002145">
    <property type="entry name" value="CopG"/>
</dbReference>
<dbReference type="AlphaFoldDB" id="A6DUJ7"/>
<dbReference type="Gene3D" id="1.10.1220.10">
    <property type="entry name" value="Met repressor-like"/>
    <property type="match status" value="1"/>
</dbReference>
<protein>
    <submittedName>
        <fullName evidence="2">Transcriptional regulator, CopG family protein</fullName>
    </submittedName>
</protein>
<dbReference type="STRING" id="313628.LNTAR_02569"/>
<dbReference type="InterPro" id="IPR010985">
    <property type="entry name" value="Ribbon_hlx_hlx"/>
</dbReference>
<gene>
    <name evidence="2" type="ORF">LNTAR_02569</name>
</gene>
<keyword evidence="3" id="KW-1185">Reference proteome</keyword>
<evidence type="ECO:0000313" key="3">
    <source>
        <dbReference type="Proteomes" id="UP000004947"/>
    </source>
</evidence>
<dbReference type="CDD" id="cd21631">
    <property type="entry name" value="RHH_CopG_NikR-like"/>
    <property type="match status" value="1"/>
</dbReference>
<dbReference type="OrthoDB" id="9806368at2"/>
<organism evidence="2 3">
    <name type="scientific">Lentisphaera araneosa HTCC2155</name>
    <dbReference type="NCBI Taxonomy" id="313628"/>
    <lineage>
        <taxon>Bacteria</taxon>
        <taxon>Pseudomonadati</taxon>
        <taxon>Lentisphaerota</taxon>
        <taxon>Lentisphaeria</taxon>
        <taxon>Lentisphaerales</taxon>
        <taxon>Lentisphaeraceae</taxon>
        <taxon>Lentisphaera</taxon>
    </lineage>
</organism>
<dbReference type="SUPFAM" id="SSF47598">
    <property type="entry name" value="Ribbon-helix-helix"/>
    <property type="match status" value="1"/>
</dbReference>
<accession>A6DUJ7</accession>
<dbReference type="RefSeq" id="WP_007281479.1">
    <property type="nucleotide sequence ID" value="NZ_ABCK01000065.1"/>
</dbReference>
<dbReference type="eggNOG" id="ENOG5033N8H">
    <property type="taxonomic scope" value="Bacteria"/>
</dbReference>
<proteinExistence type="predicted"/>